<proteinExistence type="predicted"/>
<evidence type="ECO:0000256" key="1">
    <source>
        <dbReference type="SAM" id="Phobius"/>
    </source>
</evidence>
<dbReference type="AlphaFoldDB" id="A0A8K0TS40"/>
<organism evidence="3 4">
    <name type="scientific">Plectosphaerella cucumerina</name>
    <dbReference type="NCBI Taxonomy" id="40658"/>
    <lineage>
        <taxon>Eukaryota</taxon>
        <taxon>Fungi</taxon>
        <taxon>Dikarya</taxon>
        <taxon>Ascomycota</taxon>
        <taxon>Pezizomycotina</taxon>
        <taxon>Sordariomycetes</taxon>
        <taxon>Hypocreomycetidae</taxon>
        <taxon>Glomerellales</taxon>
        <taxon>Plectosphaerellaceae</taxon>
        <taxon>Plectosphaerella</taxon>
    </lineage>
</organism>
<keyword evidence="4" id="KW-1185">Reference proteome</keyword>
<feature type="chain" id="PRO_5035445831" evidence="2">
    <location>
        <begin position="18"/>
        <end position="321"/>
    </location>
</feature>
<evidence type="ECO:0000313" key="3">
    <source>
        <dbReference type="EMBL" id="KAH7374706.1"/>
    </source>
</evidence>
<keyword evidence="2" id="KW-0732">Signal</keyword>
<sequence>MFSIYTTILLLAATAAAQEAKEIDRGWFGVGSPKKLLPVDDQSLELLEQARIQPNLTRSVKFNPFDRDPVSEVDSDLVNVEWNWRVNVSEFAVPHARLADKPDTIPHMVITTYDFNWPSGGNVSSQINDTGPFCIATEYTYSGLAKNVTNAFGDDDADSTDCTPALGSACISAILQQEILVNGTCEHPDTTWARLPACANSFGYSVDERKTSAILRGVGDLNAASNATAVNRWQYKSGDLISFSTTSIFDPGAEDGGRVFRNESRALQVIMVKTNASDVGQEAVSLLCMRVDTEDIEGSAARFFLGFSGLFVTLVAALILA</sequence>
<gene>
    <name evidence="3" type="ORF">B0T11DRAFT_269044</name>
</gene>
<accession>A0A8K0TS40</accession>
<dbReference type="OrthoDB" id="3629846at2759"/>
<evidence type="ECO:0000256" key="2">
    <source>
        <dbReference type="SAM" id="SignalP"/>
    </source>
</evidence>
<dbReference type="Proteomes" id="UP000813385">
    <property type="component" value="Unassembled WGS sequence"/>
</dbReference>
<keyword evidence="1" id="KW-0812">Transmembrane</keyword>
<name>A0A8K0TS40_9PEZI</name>
<keyword evidence="1" id="KW-1133">Transmembrane helix</keyword>
<evidence type="ECO:0000313" key="4">
    <source>
        <dbReference type="Proteomes" id="UP000813385"/>
    </source>
</evidence>
<feature type="transmembrane region" description="Helical" evidence="1">
    <location>
        <begin position="300"/>
        <end position="320"/>
    </location>
</feature>
<protein>
    <submittedName>
        <fullName evidence="3">Uncharacterized protein</fullName>
    </submittedName>
</protein>
<keyword evidence="1" id="KW-0472">Membrane</keyword>
<reference evidence="3" key="1">
    <citation type="journal article" date="2021" name="Nat. Commun.">
        <title>Genetic determinants of endophytism in the Arabidopsis root mycobiome.</title>
        <authorList>
            <person name="Mesny F."/>
            <person name="Miyauchi S."/>
            <person name="Thiergart T."/>
            <person name="Pickel B."/>
            <person name="Atanasova L."/>
            <person name="Karlsson M."/>
            <person name="Huettel B."/>
            <person name="Barry K.W."/>
            <person name="Haridas S."/>
            <person name="Chen C."/>
            <person name="Bauer D."/>
            <person name="Andreopoulos W."/>
            <person name="Pangilinan J."/>
            <person name="LaButti K."/>
            <person name="Riley R."/>
            <person name="Lipzen A."/>
            <person name="Clum A."/>
            <person name="Drula E."/>
            <person name="Henrissat B."/>
            <person name="Kohler A."/>
            <person name="Grigoriev I.V."/>
            <person name="Martin F.M."/>
            <person name="Hacquard S."/>
        </authorList>
    </citation>
    <scope>NUCLEOTIDE SEQUENCE</scope>
    <source>
        <strain evidence="3">MPI-CAGE-AT-0016</strain>
    </source>
</reference>
<dbReference type="EMBL" id="JAGPXD010000001">
    <property type="protein sequence ID" value="KAH7374706.1"/>
    <property type="molecule type" value="Genomic_DNA"/>
</dbReference>
<feature type="signal peptide" evidence="2">
    <location>
        <begin position="1"/>
        <end position="17"/>
    </location>
</feature>
<comment type="caution">
    <text evidence="3">The sequence shown here is derived from an EMBL/GenBank/DDBJ whole genome shotgun (WGS) entry which is preliminary data.</text>
</comment>